<accession>A0A557XHS8</accession>
<comment type="caution">
    <text evidence="2">The sequence shown here is derived from an EMBL/GenBank/DDBJ whole genome shotgun (WGS) entry which is preliminary data.</text>
</comment>
<keyword evidence="2" id="KW-0540">Nuclease</keyword>
<reference evidence="2 3" key="1">
    <citation type="submission" date="2019-07" db="EMBL/GenBank/DDBJ databases">
        <title>New Mycobacterium species.</title>
        <authorList>
            <person name="Tortoli E."/>
            <person name="Ghielmetti G."/>
            <person name="Friedel U."/>
            <person name="Trovato A."/>
        </authorList>
    </citation>
    <scope>NUCLEOTIDE SEQUENCE [LARGE SCALE GENOMIC DNA]</scope>
    <source>
        <strain evidence="2 3">16-83</strain>
    </source>
</reference>
<feature type="domain" description="HNH nuclease" evidence="1">
    <location>
        <begin position="186"/>
        <end position="235"/>
    </location>
</feature>
<evidence type="ECO:0000313" key="3">
    <source>
        <dbReference type="Proteomes" id="UP000320513"/>
    </source>
</evidence>
<protein>
    <submittedName>
        <fullName evidence="2">Restriction endonuclease</fullName>
    </submittedName>
</protein>
<dbReference type="OrthoDB" id="4464809at2"/>
<dbReference type="InterPro" id="IPR003615">
    <property type="entry name" value="HNH_nuc"/>
</dbReference>
<evidence type="ECO:0000259" key="1">
    <source>
        <dbReference type="Pfam" id="PF13391"/>
    </source>
</evidence>
<sequence>MDSQVELHLRQLIFDRLADIVAENGVITRSELEQLQVGDQQWRIIDRNRGIRNPKELLATLSVISNPSGPYADTHVGDSLYAYDYRAGSTDGDNRKLRRAFELGLPIILLRTIRPGTFVPIFPVYVVADDSANRQFILALDESLRFVSNPLQLKPAEREYAERIVRQRLHQPEFRGRVLLAYQTQCTVCSLRHGRLLDAAHIIGDTKQHGLPIVENGLSLCKIHHAAFDANLLGISPDYVVHINRALMDEIDGPMLRYGLQEMDGRLLTLPARASDQPAADRLAERFDEFRAAG</sequence>
<dbReference type="Pfam" id="PF13391">
    <property type="entry name" value="HNH_2"/>
    <property type="match status" value="1"/>
</dbReference>
<dbReference type="GO" id="GO:0004519">
    <property type="term" value="F:endonuclease activity"/>
    <property type="evidence" value="ECO:0007669"/>
    <property type="project" value="UniProtKB-KW"/>
</dbReference>
<gene>
    <name evidence="2" type="ORF">FPZ47_20265</name>
</gene>
<proteinExistence type="predicted"/>
<keyword evidence="2" id="KW-0255">Endonuclease</keyword>
<dbReference type="RefSeq" id="WP_144954425.1">
    <property type="nucleotide sequence ID" value="NZ_VMQU01000103.1"/>
</dbReference>
<dbReference type="EMBL" id="VMQU01000103">
    <property type="protein sequence ID" value="TVS85229.1"/>
    <property type="molecule type" value="Genomic_DNA"/>
</dbReference>
<keyword evidence="2" id="KW-0378">Hydrolase</keyword>
<name>A0A557XHS8_9MYCO</name>
<dbReference type="Proteomes" id="UP000320513">
    <property type="component" value="Unassembled WGS sequence"/>
</dbReference>
<organism evidence="2 3">
    <name type="scientific">Mycobacterium helveticum</name>
    <dbReference type="NCBI Taxonomy" id="2592811"/>
    <lineage>
        <taxon>Bacteria</taxon>
        <taxon>Bacillati</taxon>
        <taxon>Actinomycetota</taxon>
        <taxon>Actinomycetes</taxon>
        <taxon>Mycobacteriales</taxon>
        <taxon>Mycobacteriaceae</taxon>
        <taxon>Mycobacterium</taxon>
    </lineage>
</organism>
<evidence type="ECO:0000313" key="2">
    <source>
        <dbReference type="EMBL" id="TVS85229.1"/>
    </source>
</evidence>
<dbReference type="AlphaFoldDB" id="A0A557XHS8"/>
<keyword evidence="3" id="KW-1185">Reference proteome</keyword>